<evidence type="ECO:0000313" key="2">
    <source>
        <dbReference type="EMBL" id="JAD44493.1"/>
    </source>
</evidence>
<feature type="region of interest" description="Disordered" evidence="1">
    <location>
        <begin position="58"/>
        <end position="84"/>
    </location>
</feature>
<protein>
    <submittedName>
        <fullName evidence="2">Uncharacterized protein</fullName>
    </submittedName>
</protein>
<accession>A0A0A9A3F5</accession>
<feature type="region of interest" description="Disordered" evidence="1">
    <location>
        <begin position="1"/>
        <end position="27"/>
    </location>
</feature>
<sequence length="117" mass="12935">MDTDGSFSGGNGHHRAAEAGQAWPRNGTPFPIRSTFFRIFLTETKPLLSLRLCSFRPVSSPPRTPSWTLGARKEPPFSGSTAASRRGTLRRACRGWRRAAFARSGTPRCRRVCPLCT</sequence>
<name>A0A0A9A3F5_ARUDO</name>
<reference evidence="2" key="2">
    <citation type="journal article" date="2015" name="Data Brief">
        <title>Shoot transcriptome of the giant reed, Arundo donax.</title>
        <authorList>
            <person name="Barrero R.A."/>
            <person name="Guerrero F.D."/>
            <person name="Moolhuijzen P."/>
            <person name="Goolsby J.A."/>
            <person name="Tidwell J."/>
            <person name="Bellgard S.E."/>
            <person name="Bellgard M.I."/>
        </authorList>
    </citation>
    <scope>NUCLEOTIDE SEQUENCE</scope>
    <source>
        <tissue evidence="2">Shoot tissue taken approximately 20 cm above the soil surface</tissue>
    </source>
</reference>
<proteinExistence type="predicted"/>
<dbReference type="EMBL" id="GBRH01253402">
    <property type="protein sequence ID" value="JAD44493.1"/>
    <property type="molecule type" value="Transcribed_RNA"/>
</dbReference>
<dbReference type="AlphaFoldDB" id="A0A0A9A3F5"/>
<organism evidence="2">
    <name type="scientific">Arundo donax</name>
    <name type="common">Giant reed</name>
    <name type="synonym">Donax arundinaceus</name>
    <dbReference type="NCBI Taxonomy" id="35708"/>
    <lineage>
        <taxon>Eukaryota</taxon>
        <taxon>Viridiplantae</taxon>
        <taxon>Streptophyta</taxon>
        <taxon>Embryophyta</taxon>
        <taxon>Tracheophyta</taxon>
        <taxon>Spermatophyta</taxon>
        <taxon>Magnoliopsida</taxon>
        <taxon>Liliopsida</taxon>
        <taxon>Poales</taxon>
        <taxon>Poaceae</taxon>
        <taxon>PACMAD clade</taxon>
        <taxon>Arundinoideae</taxon>
        <taxon>Arundineae</taxon>
        <taxon>Arundo</taxon>
    </lineage>
</organism>
<reference evidence="2" key="1">
    <citation type="submission" date="2014-09" db="EMBL/GenBank/DDBJ databases">
        <authorList>
            <person name="Magalhaes I.L.F."/>
            <person name="Oliveira U."/>
            <person name="Santos F.R."/>
            <person name="Vidigal T.H.D.A."/>
            <person name="Brescovit A.D."/>
            <person name="Santos A.J."/>
        </authorList>
    </citation>
    <scope>NUCLEOTIDE SEQUENCE</scope>
    <source>
        <tissue evidence="2">Shoot tissue taken approximately 20 cm above the soil surface</tissue>
    </source>
</reference>
<evidence type="ECO:0000256" key="1">
    <source>
        <dbReference type="SAM" id="MobiDB-lite"/>
    </source>
</evidence>